<evidence type="ECO:0000313" key="4">
    <source>
        <dbReference type="EMBL" id="RHY13669.1"/>
    </source>
</evidence>
<proteinExistence type="predicted"/>
<feature type="repeat" description="TPR" evidence="2">
    <location>
        <begin position="186"/>
        <end position="219"/>
    </location>
</feature>
<dbReference type="InterPro" id="IPR011990">
    <property type="entry name" value="TPR-like_helical_dom_sf"/>
</dbReference>
<dbReference type="AlphaFoldDB" id="A0A397B519"/>
<keyword evidence="1" id="KW-0694">RNA-binding</keyword>
<feature type="domain" description="DRBM" evidence="3">
    <location>
        <begin position="423"/>
        <end position="492"/>
    </location>
</feature>
<dbReference type="SUPFAM" id="SSF54768">
    <property type="entry name" value="dsRNA-binding domain-like"/>
    <property type="match status" value="2"/>
</dbReference>
<accession>A0A397B519</accession>
<dbReference type="PROSITE" id="PS50137">
    <property type="entry name" value="DS_RBD"/>
    <property type="match status" value="2"/>
</dbReference>
<evidence type="ECO:0000256" key="2">
    <source>
        <dbReference type="PROSITE-ProRule" id="PRU00339"/>
    </source>
</evidence>
<dbReference type="SMART" id="SM00358">
    <property type="entry name" value="DSRM"/>
    <property type="match status" value="2"/>
</dbReference>
<dbReference type="Gene3D" id="1.25.40.10">
    <property type="entry name" value="Tetratricopeptide repeat domain"/>
    <property type="match status" value="1"/>
</dbReference>
<evidence type="ECO:0000313" key="5">
    <source>
        <dbReference type="Proteomes" id="UP000265427"/>
    </source>
</evidence>
<dbReference type="Proteomes" id="UP000265427">
    <property type="component" value="Unassembled WGS sequence"/>
</dbReference>
<evidence type="ECO:0000259" key="3">
    <source>
        <dbReference type="PROSITE" id="PS50137"/>
    </source>
</evidence>
<protein>
    <recommendedName>
        <fullName evidence="3">DRBM domain-containing protein</fullName>
    </recommendedName>
</protein>
<dbReference type="SUPFAM" id="SSF48452">
    <property type="entry name" value="TPR-like"/>
    <property type="match status" value="1"/>
</dbReference>
<keyword evidence="2" id="KW-0802">TPR repeat</keyword>
<dbReference type="PROSITE" id="PS50005">
    <property type="entry name" value="TPR"/>
    <property type="match status" value="2"/>
</dbReference>
<feature type="domain" description="DRBM" evidence="3">
    <location>
        <begin position="287"/>
        <end position="359"/>
    </location>
</feature>
<dbReference type="InterPro" id="IPR050754">
    <property type="entry name" value="FKBP4/5/8-like"/>
</dbReference>
<feature type="repeat" description="TPR" evidence="2">
    <location>
        <begin position="104"/>
        <end position="137"/>
    </location>
</feature>
<dbReference type="VEuPathDB" id="FungiDB:H257_01288"/>
<reference evidence="4 5" key="1">
    <citation type="submission" date="2018-08" db="EMBL/GenBank/DDBJ databases">
        <title>Aphanomyces genome sequencing and annotation.</title>
        <authorList>
            <person name="Minardi D."/>
            <person name="Oidtmann B."/>
            <person name="Van Der Giezen M."/>
            <person name="Studholme D.J."/>
        </authorList>
    </citation>
    <scope>NUCLEOTIDE SEQUENCE [LARGE SCALE GENOMIC DNA]</scope>
    <source>
        <strain evidence="4 5">Kv</strain>
    </source>
</reference>
<organism evidence="4 5">
    <name type="scientific">Aphanomyces astaci</name>
    <name type="common">Crayfish plague agent</name>
    <dbReference type="NCBI Taxonomy" id="112090"/>
    <lineage>
        <taxon>Eukaryota</taxon>
        <taxon>Sar</taxon>
        <taxon>Stramenopiles</taxon>
        <taxon>Oomycota</taxon>
        <taxon>Saprolegniomycetes</taxon>
        <taxon>Saprolegniales</taxon>
        <taxon>Verrucalvaceae</taxon>
        <taxon>Aphanomyces</taxon>
    </lineage>
</organism>
<name>A0A397B519_APHAT</name>
<comment type="caution">
    <text evidence="4">The sequence shown here is derived from an EMBL/GenBank/DDBJ whole genome shotgun (WGS) entry which is preliminary data.</text>
</comment>
<dbReference type="PANTHER" id="PTHR46512">
    <property type="entry name" value="PEPTIDYLPROLYL ISOMERASE"/>
    <property type="match status" value="1"/>
</dbReference>
<dbReference type="Gene3D" id="3.30.160.20">
    <property type="match status" value="2"/>
</dbReference>
<dbReference type="InterPro" id="IPR019734">
    <property type="entry name" value="TPR_rpt"/>
</dbReference>
<dbReference type="Pfam" id="PF00035">
    <property type="entry name" value="dsrm"/>
    <property type="match status" value="1"/>
</dbReference>
<dbReference type="GO" id="GO:0003723">
    <property type="term" value="F:RNA binding"/>
    <property type="evidence" value="ECO:0007669"/>
    <property type="project" value="UniProtKB-UniRule"/>
</dbReference>
<evidence type="ECO:0000256" key="1">
    <source>
        <dbReference type="PROSITE-ProRule" id="PRU00266"/>
    </source>
</evidence>
<sequence>MVMHVQLAEALAKVDKPTQKLLKHVIHYEPVQQMLCTFLADTSRSFEDWIWDPKARDVLSRLQSRVEFAGPQAVKSDPTLQANYEDALVNGIDHMDVESFFAAADAAKQAGKLHFAEKRFDAALNAFRKAADLLKPQLEPCESPSILTPLFVTSCTNASICAIRLQRWPTVREYAQLALSQSPSDGKAWYCLAKVFLWEHRYDEAKDAAEKAALANPSDKLCRKVLHDIDVLQARRDDQTAKDVEQLRHEAERLRLEEETRRRGLPAEDAAYKPRFVWLPHPTSPKSPTSNLHTYMQRSKEHITIEFGQLHDPENGEPPLFECVVTNHSSKTRLATARAPSKKAAQAIASEVAILKLWFDRHAANNLHADDQSYLAQHPEALEAALAVDYSIVHTELRSQLKPTAPSTYTCAIFLNDLDKGMAPAMYLNQLHSQGKLHIDYDIADLSDLRNNIQLFRVSAVLNGRVVATHECPSKKTAKQEVAKVALDVALRESRAMFPDQVEEPSSLWQ</sequence>
<dbReference type="SMART" id="SM00028">
    <property type="entry name" value="TPR"/>
    <property type="match status" value="2"/>
</dbReference>
<dbReference type="EMBL" id="QUSZ01004569">
    <property type="protein sequence ID" value="RHY13669.1"/>
    <property type="molecule type" value="Genomic_DNA"/>
</dbReference>
<dbReference type="InterPro" id="IPR014720">
    <property type="entry name" value="dsRBD_dom"/>
</dbReference>
<gene>
    <name evidence="4" type="ORF">DYB36_008801</name>
</gene>